<evidence type="ECO:0000313" key="2">
    <source>
        <dbReference type="Proteomes" id="UP001550044"/>
    </source>
</evidence>
<reference evidence="1 2" key="1">
    <citation type="submission" date="2024-06" db="EMBL/GenBank/DDBJ databases">
        <title>The Natural Products Discovery Center: Release of the First 8490 Sequenced Strains for Exploring Actinobacteria Biosynthetic Diversity.</title>
        <authorList>
            <person name="Kalkreuter E."/>
            <person name="Kautsar S.A."/>
            <person name="Yang D."/>
            <person name="Bader C.D."/>
            <person name="Teijaro C.N."/>
            <person name="Fluegel L."/>
            <person name="Davis C.M."/>
            <person name="Simpson J.R."/>
            <person name="Lauterbach L."/>
            <person name="Steele A.D."/>
            <person name="Gui C."/>
            <person name="Meng S."/>
            <person name="Li G."/>
            <person name="Viehrig K."/>
            <person name="Ye F."/>
            <person name="Su P."/>
            <person name="Kiefer A.F."/>
            <person name="Nichols A."/>
            <person name="Cepeda A.J."/>
            <person name="Yan W."/>
            <person name="Fan B."/>
            <person name="Jiang Y."/>
            <person name="Adhikari A."/>
            <person name="Zheng C.-J."/>
            <person name="Schuster L."/>
            <person name="Cowan T.M."/>
            <person name="Smanski M.J."/>
            <person name="Chevrette M.G."/>
            <person name="De Carvalho L.P.S."/>
            <person name="Shen B."/>
        </authorList>
    </citation>
    <scope>NUCLEOTIDE SEQUENCE [LARGE SCALE GENOMIC DNA]</scope>
    <source>
        <strain evidence="1 2">NPDC005137</strain>
    </source>
</reference>
<name>A0ABV2UHN2_9ACTN</name>
<organism evidence="1 2">
    <name type="scientific">Streptomyces sp. 900116325</name>
    <dbReference type="NCBI Taxonomy" id="3154295"/>
    <lineage>
        <taxon>Bacteria</taxon>
        <taxon>Bacillati</taxon>
        <taxon>Actinomycetota</taxon>
        <taxon>Actinomycetes</taxon>
        <taxon>Kitasatosporales</taxon>
        <taxon>Streptomycetaceae</taxon>
        <taxon>Streptomyces</taxon>
    </lineage>
</organism>
<dbReference type="EMBL" id="JBEXIP010000036">
    <property type="protein sequence ID" value="MET8437361.1"/>
    <property type="molecule type" value="Genomic_DNA"/>
</dbReference>
<gene>
    <name evidence="1" type="ORF">ABZV61_32325</name>
</gene>
<protein>
    <submittedName>
        <fullName evidence="1">Uncharacterized protein</fullName>
    </submittedName>
</protein>
<keyword evidence="2" id="KW-1185">Reference proteome</keyword>
<dbReference type="RefSeq" id="WP_352302667.1">
    <property type="nucleotide sequence ID" value="NZ_JBEOSG010000003.1"/>
</dbReference>
<sequence>MTNDAQEEFHPTPVVVLGVVPDDPPYRMVEINGEVVGAAQDMVDVIRLAHQAGVTDVDLDDPSVVRWVGGAKYKWVP</sequence>
<comment type="caution">
    <text evidence="1">The sequence shown here is derived from an EMBL/GenBank/DDBJ whole genome shotgun (WGS) entry which is preliminary data.</text>
</comment>
<proteinExistence type="predicted"/>
<dbReference type="Proteomes" id="UP001550044">
    <property type="component" value="Unassembled WGS sequence"/>
</dbReference>
<accession>A0ABV2UHN2</accession>
<evidence type="ECO:0000313" key="1">
    <source>
        <dbReference type="EMBL" id="MET8437361.1"/>
    </source>
</evidence>